<feature type="active site" evidence="3">
    <location>
        <position position="155"/>
    </location>
</feature>
<comment type="similarity">
    <text evidence="1">Belongs to the 'GDXG' lipolytic enzyme family.</text>
</comment>
<dbReference type="PANTHER" id="PTHR48081">
    <property type="entry name" value="AB HYDROLASE SUPERFAMILY PROTEIN C4A8.06C"/>
    <property type="match status" value="1"/>
</dbReference>
<dbReference type="PANTHER" id="PTHR48081:SF8">
    <property type="entry name" value="ALPHA_BETA HYDROLASE FOLD-3 DOMAIN-CONTAINING PROTEIN-RELATED"/>
    <property type="match status" value="1"/>
</dbReference>
<protein>
    <submittedName>
        <fullName evidence="5">Alpha/beta hydrolase fold domain-containing protein</fullName>
    </submittedName>
</protein>
<dbReference type="AlphaFoldDB" id="A0A6N9Z8L1"/>
<evidence type="ECO:0000256" key="1">
    <source>
        <dbReference type="ARBA" id="ARBA00010515"/>
    </source>
</evidence>
<evidence type="ECO:0000256" key="2">
    <source>
        <dbReference type="ARBA" id="ARBA00022801"/>
    </source>
</evidence>
<dbReference type="GO" id="GO:0016787">
    <property type="term" value="F:hydrolase activity"/>
    <property type="evidence" value="ECO:0007669"/>
    <property type="project" value="UniProtKB-KW"/>
</dbReference>
<organism evidence="5 6">
    <name type="scientific">Rhizobium laguerreae</name>
    <dbReference type="NCBI Taxonomy" id="1076926"/>
    <lineage>
        <taxon>Bacteria</taxon>
        <taxon>Pseudomonadati</taxon>
        <taxon>Pseudomonadota</taxon>
        <taxon>Alphaproteobacteria</taxon>
        <taxon>Hyphomicrobiales</taxon>
        <taxon>Rhizobiaceae</taxon>
        <taxon>Rhizobium/Agrobacterium group</taxon>
        <taxon>Rhizobium</taxon>
    </lineage>
</organism>
<dbReference type="PROSITE" id="PS01174">
    <property type="entry name" value="LIPASE_GDXG_SER"/>
    <property type="match status" value="1"/>
</dbReference>
<proteinExistence type="inferred from homology"/>
<dbReference type="RefSeq" id="WP_163872594.1">
    <property type="nucleotide sequence ID" value="NZ_WUEP01000001.1"/>
</dbReference>
<dbReference type="EMBL" id="WUEP01000001">
    <property type="protein sequence ID" value="NEH89495.1"/>
    <property type="molecule type" value="Genomic_DNA"/>
</dbReference>
<dbReference type="InterPro" id="IPR013094">
    <property type="entry name" value="AB_hydrolase_3"/>
</dbReference>
<comment type="caution">
    <text evidence="5">The sequence shown here is derived from an EMBL/GenBank/DDBJ whole genome shotgun (WGS) entry which is preliminary data.</text>
</comment>
<dbReference type="InterPro" id="IPR029058">
    <property type="entry name" value="AB_hydrolase_fold"/>
</dbReference>
<keyword evidence="2 5" id="KW-0378">Hydrolase</keyword>
<reference evidence="5 6" key="1">
    <citation type="submission" date="2019-12" db="EMBL/GenBank/DDBJ databases">
        <title>Rhizobium genotypes associated with high levels of biological nitrogen fixation by grain legumes in a temperate-maritime cropping system.</title>
        <authorList>
            <person name="Maluk M."/>
            <person name="Francesc Ferrando Molina F."/>
            <person name="Lopez Del Egido L."/>
            <person name="Lafos M."/>
            <person name="Langarica-Fuentes A."/>
            <person name="Gebre Yohannes G."/>
            <person name="Young M.W."/>
            <person name="Martin P."/>
            <person name="Gantlett R."/>
            <person name="Kenicer G."/>
            <person name="Hawes C."/>
            <person name="Begg G.S."/>
            <person name="Quilliam R.S."/>
            <person name="Squire G.R."/>
            <person name="Poole P.S."/>
            <person name="Young P.W."/>
            <person name="Iannetta P.M."/>
            <person name="James E.K."/>
        </authorList>
    </citation>
    <scope>NUCLEOTIDE SEQUENCE [LARGE SCALE GENOMIC DNA]</scope>
    <source>
        <strain evidence="5 6">JHI2449</strain>
    </source>
</reference>
<gene>
    <name evidence="5" type="ORF">GR206_00340</name>
</gene>
<dbReference type="SUPFAM" id="SSF53474">
    <property type="entry name" value="alpha/beta-Hydrolases"/>
    <property type="match status" value="1"/>
</dbReference>
<evidence type="ECO:0000259" key="4">
    <source>
        <dbReference type="Pfam" id="PF07859"/>
    </source>
</evidence>
<dbReference type="InterPro" id="IPR033140">
    <property type="entry name" value="Lipase_GDXG_put_SER_AS"/>
</dbReference>
<sequence>MTQLDESARLALAWPGDPETPVESCTPALARQQYLDSFADIQRPLEDVAEILERHMGAIRLTIWRGRTAPRQGAPALLYLHGGGFVIGAPETHEDICRTLANMAGAVVVSPDYRLAPEHPFPAAIDDCAATLVWMTEQADALGIDPLRILVAGDSAGGNLAAVVALLARDGQVPAVIGQVPAVIGQVLIYPVTDQLQTSDSYSRYEEDFGLTAAAMKWFRDHYLPDAASRSDWRASPLNVAALAGVAPALVILAGHDVLFDEGAAYAERLSTEAKATTRTWPGQIHGFVSKRRAIPEGQEALEAIATAWRVMDPALAR</sequence>
<accession>A0A6N9Z8L1</accession>
<name>A0A6N9Z8L1_9HYPH</name>
<dbReference type="Pfam" id="PF07859">
    <property type="entry name" value="Abhydrolase_3"/>
    <property type="match status" value="1"/>
</dbReference>
<dbReference type="Gene3D" id="3.40.50.1820">
    <property type="entry name" value="alpha/beta hydrolase"/>
    <property type="match status" value="1"/>
</dbReference>
<evidence type="ECO:0000256" key="3">
    <source>
        <dbReference type="PROSITE-ProRule" id="PRU10038"/>
    </source>
</evidence>
<dbReference type="InterPro" id="IPR050300">
    <property type="entry name" value="GDXG_lipolytic_enzyme"/>
</dbReference>
<dbReference type="Proteomes" id="UP000468864">
    <property type="component" value="Unassembled WGS sequence"/>
</dbReference>
<evidence type="ECO:0000313" key="5">
    <source>
        <dbReference type="EMBL" id="NEH89495.1"/>
    </source>
</evidence>
<feature type="domain" description="Alpha/beta hydrolase fold-3" evidence="4">
    <location>
        <begin position="77"/>
        <end position="289"/>
    </location>
</feature>
<evidence type="ECO:0000313" key="6">
    <source>
        <dbReference type="Proteomes" id="UP000468864"/>
    </source>
</evidence>